<sequence>MASLPLRRRLFDDDERLFCEYEQQLQEMGAGVAAASGSEGPAAVSPMRFSLDLDVCGDDRDTCCKDGTTVGRTLLTLWERLLHSYQDPGFMRGISAACDNVTSSFVVKQPGRSNDSGLCMGAAEDADDEIWRDAFGRELVDSSA</sequence>
<protein>
    <submittedName>
        <fullName evidence="1">Uncharacterized protein TCIL3000_3_1850</fullName>
    </submittedName>
</protein>
<dbReference type="AlphaFoldDB" id="G0UK50"/>
<gene>
    <name evidence="1" type="ORF">TCIL3000_3_1850</name>
</gene>
<dbReference type="VEuPathDB" id="TriTrypDB:TcIL3000_3_1850"/>
<accession>G0UK50</accession>
<dbReference type="EMBL" id="HE575316">
    <property type="protein sequence ID" value="CCC89755.1"/>
    <property type="molecule type" value="Genomic_DNA"/>
</dbReference>
<name>G0UK50_TRYCI</name>
<feature type="non-terminal residue" evidence="1">
    <location>
        <position position="144"/>
    </location>
</feature>
<proteinExistence type="predicted"/>
<organism evidence="1">
    <name type="scientific">Trypanosoma congolense (strain IL3000)</name>
    <dbReference type="NCBI Taxonomy" id="1068625"/>
    <lineage>
        <taxon>Eukaryota</taxon>
        <taxon>Discoba</taxon>
        <taxon>Euglenozoa</taxon>
        <taxon>Kinetoplastea</taxon>
        <taxon>Metakinetoplastina</taxon>
        <taxon>Trypanosomatida</taxon>
        <taxon>Trypanosomatidae</taxon>
        <taxon>Trypanosoma</taxon>
        <taxon>Nannomonas</taxon>
    </lineage>
</organism>
<evidence type="ECO:0000313" key="1">
    <source>
        <dbReference type="EMBL" id="CCC89755.1"/>
    </source>
</evidence>
<reference evidence="1" key="1">
    <citation type="journal article" date="2012" name="Proc. Natl. Acad. Sci. U.S.A.">
        <title>Antigenic diversity is generated by distinct evolutionary mechanisms in African trypanosome species.</title>
        <authorList>
            <person name="Jackson A.P."/>
            <person name="Berry A."/>
            <person name="Aslett M."/>
            <person name="Allison H.C."/>
            <person name="Burton P."/>
            <person name="Vavrova-Anderson J."/>
            <person name="Brown R."/>
            <person name="Browne H."/>
            <person name="Corton N."/>
            <person name="Hauser H."/>
            <person name="Gamble J."/>
            <person name="Gilderthorp R."/>
            <person name="Marcello L."/>
            <person name="McQuillan J."/>
            <person name="Otto T.D."/>
            <person name="Quail M.A."/>
            <person name="Sanders M.J."/>
            <person name="van Tonder A."/>
            <person name="Ginger M.L."/>
            <person name="Field M.C."/>
            <person name="Barry J.D."/>
            <person name="Hertz-Fowler C."/>
            <person name="Berriman M."/>
        </authorList>
    </citation>
    <scope>NUCLEOTIDE SEQUENCE</scope>
    <source>
        <strain evidence="1">IL3000</strain>
    </source>
</reference>